<feature type="compositionally biased region" description="Basic and acidic residues" evidence="4">
    <location>
        <begin position="255"/>
        <end position="276"/>
    </location>
</feature>
<dbReference type="GO" id="GO:0043565">
    <property type="term" value="F:sequence-specific DNA binding"/>
    <property type="evidence" value="ECO:0007669"/>
    <property type="project" value="InterPro"/>
</dbReference>
<dbReference type="PROSITE" id="PS01124">
    <property type="entry name" value="HTH_ARAC_FAMILY_2"/>
    <property type="match status" value="1"/>
</dbReference>
<dbReference type="Pfam" id="PF02311">
    <property type="entry name" value="AraC_binding"/>
    <property type="match status" value="1"/>
</dbReference>
<dbReference type="InterPro" id="IPR050204">
    <property type="entry name" value="AraC_XylS_family_regulators"/>
</dbReference>
<proteinExistence type="predicted"/>
<dbReference type="SUPFAM" id="SSF46689">
    <property type="entry name" value="Homeodomain-like"/>
    <property type="match status" value="2"/>
</dbReference>
<dbReference type="InterPro" id="IPR003313">
    <property type="entry name" value="AraC-bd"/>
</dbReference>
<evidence type="ECO:0000313" key="7">
    <source>
        <dbReference type="Proteomes" id="UP000476064"/>
    </source>
</evidence>
<protein>
    <submittedName>
        <fullName evidence="6">AraC family transcriptional regulator</fullName>
    </submittedName>
</protein>
<evidence type="ECO:0000256" key="4">
    <source>
        <dbReference type="SAM" id="MobiDB-lite"/>
    </source>
</evidence>
<keyword evidence="1" id="KW-0805">Transcription regulation</keyword>
<evidence type="ECO:0000313" key="6">
    <source>
        <dbReference type="EMBL" id="QHT62242.1"/>
    </source>
</evidence>
<dbReference type="InterPro" id="IPR037923">
    <property type="entry name" value="HTH-like"/>
</dbReference>
<dbReference type="PANTHER" id="PTHR46796:SF7">
    <property type="entry name" value="ARAC FAMILY TRANSCRIPTIONAL REGULATOR"/>
    <property type="match status" value="1"/>
</dbReference>
<name>A0A6C0G1I0_9BACL</name>
<dbReference type="KEGG" id="plyc:GXP70_21170"/>
<dbReference type="EMBL" id="CP048209">
    <property type="protein sequence ID" value="QHT62242.1"/>
    <property type="molecule type" value="Genomic_DNA"/>
</dbReference>
<dbReference type="Proteomes" id="UP000476064">
    <property type="component" value="Chromosome"/>
</dbReference>
<dbReference type="Gene3D" id="2.60.120.10">
    <property type="entry name" value="Jelly Rolls"/>
    <property type="match status" value="1"/>
</dbReference>
<accession>A0A6C0G1I0</accession>
<feature type="domain" description="HTH araC/xylS-type" evidence="5">
    <location>
        <begin position="162"/>
        <end position="260"/>
    </location>
</feature>
<dbReference type="Gene3D" id="1.10.10.60">
    <property type="entry name" value="Homeodomain-like"/>
    <property type="match status" value="1"/>
</dbReference>
<dbReference type="SMART" id="SM00342">
    <property type="entry name" value="HTH_ARAC"/>
    <property type="match status" value="1"/>
</dbReference>
<dbReference type="GO" id="GO:0003700">
    <property type="term" value="F:DNA-binding transcription factor activity"/>
    <property type="evidence" value="ECO:0007669"/>
    <property type="project" value="InterPro"/>
</dbReference>
<dbReference type="SUPFAM" id="SSF51215">
    <property type="entry name" value="Regulatory protein AraC"/>
    <property type="match status" value="1"/>
</dbReference>
<dbReference type="InterPro" id="IPR018060">
    <property type="entry name" value="HTH_AraC"/>
</dbReference>
<keyword evidence="7" id="KW-1185">Reference proteome</keyword>
<gene>
    <name evidence="6" type="ORF">GXP70_21170</name>
</gene>
<feature type="region of interest" description="Disordered" evidence="4">
    <location>
        <begin position="250"/>
        <end position="276"/>
    </location>
</feature>
<evidence type="ECO:0000256" key="1">
    <source>
        <dbReference type="ARBA" id="ARBA00023015"/>
    </source>
</evidence>
<dbReference type="InterPro" id="IPR014710">
    <property type="entry name" value="RmlC-like_jellyroll"/>
</dbReference>
<evidence type="ECO:0000256" key="2">
    <source>
        <dbReference type="ARBA" id="ARBA00023125"/>
    </source>
</evidence>
<reference evidence="6 7" key="1">
    <citation type="submission" date="2020-01" db="EMBL/GenBank/DDBJ databases">
        <title>Paenibacillus sp. nov., isolated from tomato rhizosphere.</title>
        <authorList>
            <person name="Weon H.-Y."/>
            <person name="Lee S.A."/>
        </authorList>
    </citation>
    <scope>NUCLEOTIDE SEQUENCE [LARGE SCALE GENOMIC DNA]</scope>
    <source>
        <strain evidence="6 7">12200R-189</strain>
    </source>
</reference>
<dbReference type="AlphaFoldDB" id="A0A6C0G1I0"/>
<dbReference type="RefSeq" id="WP_162358676.1">
    <property type="nucleotide sequence ID" value="NZ_CP048209.1"/>
</dbReference>
<evidence type="ECO:0000256" key="3">
    <source>
        <dbReference type="ARBA" id="ARBA00023163"/>
    </source>
</evidence>
<dbReference type="InterPro" id="IPR009057">
    <property type="entry name" value="Homeodomain-like_sf"/>
</dbReference>
<evidence type="ECO:0000259" key="5">
    <source>
        <dbReference type="PROSITE" id="PS01124"/>
    </source>
</evidence>
<dbReference type="Pfam" id="PF12833">
    <property type="entry name" value="HTH_18"/>
    <property type="match status" value="1"/>
</dbReference>
<sequence length="276" mass="31070">MGHAAESLLTEQVHAADCGTIVYSPGGRYGPRYQTDFQLVLLHTGHLTVTIDGTSHPVTPGNVVLLKPGHWEYFEFAPDRETWHRWIAVDVPDTGAAELDAFPFMLPISPEINQLTDLMLAMKPGAAADSPRMKCLGLAALHQFSHEYQCEEPAAIAHASVVAAKRAIHERFAHDWSFNELAMQVNVTPEHLIRLFHAHENTTPIKYLWHYRVRQAVEMLAVTDGTAAEIAERCGFKSAIHFSKCLKQRTGKSPTEIRREAWRKKEESEPAKRDQF</sequence>
<keyword evidence="2" id="KW-0238">DNA-binding</keyword>
<dbReference type="PANTHER" id="PTHR46796">
    <property type="entry name" value="HTH-TYPE TRANSCRIPTIONAL ACTIVATOR RHAS-RELATED"/>
    <property type="match status" value="1"/>
</dbReference>
<keyword evidence="3" id="KW-0804">Transcription</keyword>
<organism evidence="6 7">
    <name type="scientific">Paenibacillus lycopersici</name>
    <dbReference type="NCBI Taxonomy" id="2704462"/>
    <lineage>
        <taxon>Bacteria</taxon>
        <taxon>Bacillati</taxon>
        <taxon>Bacillota</taxon>
        <taxon>Bacilli</taxon>
        <taxon>Bacillales</taxon>
        <taxon>Paenibacillaceae</taxon>
        <taxon>Paenibacillus</taxon>
    </lineage>
</organism>